<evidence type="ECO:0000259" key="2">
    <source>
        <dbReference type="Pfam" id="PF20700"/>
    </source>
</evidence>
<dbReference type="PANTHER" id="PTHR34485">
    <property type="entry name" value="PROLINE-RICH, LACRIMAL 1"/>
    <property type="match status" value="1"/>
</dbReference>
<name>A0ABN8SK65_9CNID</name>
<keyword evidence="4" id="KW-1185">Reference proteome</keyword>
<sequence>MELSDNEKAGSSKSSKAESEEDSSAEPPPKKCKMDIERRFFVSESTQLFDFVEQVNRTSCCSIPDCRGILVVSKVEPTGLGGSLNVWFMCSGCEKRSLMFQGSALAEGSKRRVVGLALALAFFLSGHGFANFNRTLRQYLGISCISKNRYYNVIKLAYPHIKDILDEMCEEEKKNMQELSQDELGSWTRAVVTSDGVWHTRGHFSKNGSFIVKNYLTGGLL</sequence>
<evidence type="ECO:0000313" key="4">
    <source>
        <dbReference type="Proteomes" id="UP001159427"/>
    </source>
</evidence>
<organism evidence="3 4">
    <name type="scientific">Porites evermanni</name>
    <dbReference type="NCBI Taxonomy" id="104178"/>
    <lineage>
        <taxon>Eukaryota</taxon>
        <taxon>Metazoa</taxon>
        <taxon>Cnidaria</taxon>
        <taxon>Anthozoa</taxon>
        <taxon>Hexacorallia</taxon>
        <taxon>Scleractinia</taxon>
        <taxon>Fungiina</taxon>
        <taxon>Poritidae</taxon>
        <taxon>Porites</taxon>
    </lineage>
</organism>
<dbReference type="Pfam" id="PF20700">
    <property type="entry name" value="Mutator"/>
    <property type="match status" value="1"/>
</dbReference>
<accession>A0ABN8SK65</accession>
<protein>
    <recommendedName>
        <fullName evidence="2">Mutator-like transposase domain-containing protein</fullName>
    </recommendedName>
</protein>
<dbReference type="EMBL" id="CALNXI010003067">
    <property type="protein sequence ID" value="CAH3192033.1"/>
    <property type="molecule type" value="Genomic_DNA"/>
</dbReference>
<feature type="compositionally biased region" description="Basic and acidic residues" evidence="1">
    <location>
        <begin position="1"/>
        <end position="18"/>
    </location>
</feature>
<gene>
    <name evidence="3" type="ORF">PEVE_00023102</name>
</gene>
<evidence type="ECO:0000313" key="3">
    <source>
        <dbReference type="EMBL" id="CAH3192033.1"/>
    </source>
</evidence>
<evidence type="ECO:0000256" key="1">
    <source>
        <dbReference type="SAM" id="MobiDB-lite"/>
    </source>
</evidence>
<comment type="caution">
    <text evidence="3">The sequence shown here is derived from an EMBL/GenBank/DDBJ whole genome shotgun (WGS) entry which is preliminary data.</text>
</comment>
<reference evidence="3 4" key="1">
    <citation type="submission" date="2022-05" db="EMBL/GenBank/DDBJ databases">
        <authorList>
            <consortium name="Genoscope - CEA"/>
            <person name="William W."/>
        </authorList>
    </citation>
    <scope>NUCLEOTIDE SEQUENCE [LARGE SCALE GENOMIC DNA]</scope>
</reference>
<dbReference type="Proteomes" id="UP001159427">
    <property type="component" value="Unassembled WGS sequence"/>
</dbReference>
<feature type="region of interest" description="Disordered" evidence="1">
    <location>
        <begin position="1"/>
        <end position="31"/>
    </location>
</feature>
<dbReference type="PANTHER" id="PTHR34485:SF2">
    <property type="entry name" value="PROLINE RICH, LACRIMAL 1"/>
    <property type="match status" value="1"/>
</dbReference>
<dbReference type="InterPro" id="IPR049012">
    <property type="entry name" value="Mutator_transp_dom"/>
</dbReference>
<proteinExistence type="predicted"/>
<feature type="domain" description="Mutator-like transposase" evidence="2">
    <location>
        <begin position="46"/>
        <end position="218"/>
    </location>
</feature>